<accession>A0A2W5V518</accession>
<dbReference type="EMBL" id="QFQZ01000137">
    <property type="protein sequence ID" value="PZR30425.1"/>
    <property type="molecule type" value="Genomic_DNA"/>
</dbReference>
<evidence type="ECO:0000313" key="1">
    <source>
        <dbReference type="EMBL" id="PZR30425.1"/>
    </source>
</evidence>
<sequence>MIFALIMAVANAEAPAPQTCLGQLGRVLSVATFSGSLDCAHDKLSAVLKRRVRAGAHRFDVYDYRYQLAPVCAGCAPRGGQRVIFLRDGKYFGQYTPYSVEVRVAGGEMRLTPIPDSGGAMQPVTVRFRPSGPPKAILVNGEALELFQ</sequence>
<evidence type="ECO:0000313" key="2">
    <source>
        <dbReference type="Proteomes" id="UP000249393"/>
    </source>
</evidence>
<name>A0A2W5V518_9CAUL</name>
<dbReference type="AlphaFoldDB" id="A0A2W5V518"/>
<protein>
    <submittedName>
        <fullName evidence="1">Uncharacterized protein</fullName>
    </submittedName>
</protein>
<gene>
    <name evidence="1" type="ORF">DI526_22575</name>
</gene>
<dbReference type="Proteomes" id="UP000249393">
    <property type="component" value="Unassembled WGS sequence"/>
</dbReference>
<dbReference type="RefSeq" id="WP_304283217.1">
    <property type="nucleotide sequence ID" value="NZ_QFQZ01000137.1"/>
</dbReference>
<proteinExistence type="predicted"/>
<comment type="caution">
    <text evidence="1">The sequence shown here is derived from an EMBL/GenBank/DDBJ whole genome shotgun (WGS) entry which is preliminary data.</text>
</comment>
<organism evidence="1 2">
    <name type="scientific">Caulobacter segnis</name>
    <dbReference type="NCBI Taxonomy" id="88688"/>
    <lineage>
        <taxon>Bacteria</taxon>
        <taxon>Pseudomonadati</taxon>
        <taxon>Pseudomonadota</taxon>
        <taxon>Alphaproteobacteria</taxon>
        <taxon>Caulobacterales</taxon>
        <taxon>Caulobacteraceae</taxon>
        <taxon>Caulobacter</taxon>
    </lineage>
</organism>
<reference evidence="1 2" key="1">
    <citation type="submission" date="2017-08" db="EMBL/GenBank/DDBJ databases">
        <title>Infants hospitalized years apart are colonized by the same room-sourced microbial strains.</title>
        <authorList>
            <person name="Brooks B."/>
            <person name="Olm M.R."/>
            <person name="Firek B.A."/>
            <person name="Baker R."/>
            <person name="Thomas B.C."/>
            <person name="Morowitz M.J."/>
            <person name="Banfield J.F."/>
        </authorList>
    </citation>
    <scope>NUCLEOTIDE SEQUENCE [LARGE SCALE GENOMIC DNA]</scope>
    <source>
        <strain evidence="1">S2_003_000_R2_4</strain>
    </source>
</reference>